<keyword evidence="5 10" id="KW-0067">ATP-binding</keyword>
<dbReference type="SUPFAM" id="SSF52540">
    <property type="entry name" value="P-loop containing nucleoside triphosphate hydrolases"/>
    <property type="match status" value="1"/>
</dbReference>
<dbReference type="EMBL" id="DSUT01000043">
    <property type="protein sequence ID" value="HGK27800.1"/>
    <property type="molecule type" value="Genomic_DNA"/>
</dbReference>
<organism evidence="10">
    <name type="scientific">candidate division WOR-3 bacterium</name>
    <dbReference type="NCBI Taxonomy" id="2052148"/>
    <lineage>
        <taxon>Bacteria</taxon>
        <taxon>Bacteria division WOR-3</taxon>
    </lineage>
</organism>
<proteinExistence type="inferred from homology"/>
<protein>
    <submittedName>
        <fullName evidence="10">ABC transporter ATP-binding protein</fullName>
    </submittedName>
</protein>
<evidence type="ECO:0000256" key="3">
    <source>
        <dbReference type="ARBA" id="ARBA00022475"/>
    </source>
</evidence>
<keyword evidence="7" id="KW-0472">Membrane</keyword>
<evidence type="ECO:0000256" key="7">
    <source>
        <dbReference type="ARBA" id="ARBA00023136"/>
    </source>
</evidence>
<dbReference type="Gene3D" id="3.40.50.300">
    <property type="entry name" value="P-loop containing nucleotide triphosphate hydrolases"/>
    <property type="match status" value="1"/>
</dbReference>
<dbReference type="InterPro" id="IPR025302">
    <property type="entry name" value="DrrA1/2-like_C"/>
</dbReference>
<dbReference type="InterPro" id="IPR017871">
    <property type="entry name" value="ABC_transporter-like_CS"/>
</dbReference>
<comment type="caution">
    <text evidence="10">The sequence shown here is derived from an EMBL/GenBank/DDBJ whole genome shotgun (WGS) entry which is preliminary data.</text>
</comment>
<dbReference type="PANTHER" id="PTHR43582">
    <property type="entry name" value="LINEARMYCIN RESISTANCE ATP-BINDING PROTEIN LNRL"/>
    <property type="match status" value="1"/>
</dbReference>
<dbReference type="GO" id="GO:0005524">
    <property type="term" value="F:ATP binding"/>
    <property type="evidence" value="ECO:0007669"/>
    <property type="project" value="UniProtKB-KW"/>
</dbReference>
<evidence type="ECO:0000313" key="10">
    <source>
        <dbReference type="EMBL" id="HGK27800.1"/>
    </source>
</evidence>
<dbReference type="FunFam" id="3.40.50.300:FF:000589">
    <property type="entry name" value="ABC transporter, ATP-binding subunit"/>
    <property type="match status" value="1"/>
</dbReference>
<accession>A0A7C4GFZ0</accession>
<dbReference type="GO" id="GO:0016887">
    <property type="term" value="F:ATP hydrolysis activity"/>
    <property type="evidence" value="ECO:0007669"/>
    <property type="project" value="InterPro"/>
</dbReference>
<evidence type="ECO:0000259" key="9">
    <source>
        <dbReference type="PROSITE" id="PS50893"/>
    </source>
</evidence>
<dbReference type="SMART" id="SM00382">
    <property type="entry name" value="AAA"/>
    <property type="match status" value="1"/>
</dbReference>
<dbReference type="Pfam" id="PF13732">
    <property type="entry name" value="DrrA1-3_C"/>
    <property type="match status" value="1"/>
</dbReference>
<name>A0A7C4GFZ0_UNCW3</name>
<evidence type="ECO:0000256" key="1">
    <source>
        <dbReference type="ARBA" id="ARBA00004413"/>
    </source>
</evidence>
<dbReference type="Pfam" id="PF00005">
    <property type="entry name" value="ABC_tran"/>
    <property type="match status" value="1"/>
</dbReference>
<comment type="subcellular location">
    <subcellularLocation>
        <location evidence="1">Cell membrane</location>
        <topology evidence="1">Peripheral membrane protein</topology>
        <orientation evidence="1">Cytoplasmic side</orientation>
    </subcellularLocation>
</comment>
<dbReference type="InterPro" id="IPR027417">
    <property type="entry name" value="P-loop_NTPase"/>
</dbReference>
<evidence type="ECO:0000256" key="6">
    <source>
        <dbReference type="ARBA" id="ARBA00022967"/>
    </source>
</evidence>
<evidence type="ECO:0000256" key="4">
    <source>
        <dbReference type="ARBA" id="ARBA00022741"/>
    </source>
</evidence>
<keyword evidence="6" id="KW-1278">Translocase</keyword>
<reference evidence="10" key="1">
    <citation type="journal article" date="2020" name="mSystems">
        <title>Genome- and Community-Level Interaction Insights into Carbon Utilization and Element Cycling Functions of Hydrothermarchaeota in Hydrothermal Sediment.</title>
        <authorList>
            <person name="Zhou Z."/>
            <person name="Liu Y."/>
            <person name="Xu W."/>
            <person name="Pan J."/>
            <person name="Luo Z.H."/>
            <person name="Li M."/>
        </authorList>
    </citation>
    <scope>NUCLEOTIDE SEQUENCE [LARGE SCALE GENOMIC DNA]</scope>
    <source>
        <strain evidence="10">SpSt-488</strain>
    </source>
</reference>
<dbReference type="PANTHER" id="PTHR43582:SF2">
    <property type="entry name" value="LINEARMYCIN RESISTANCE ATP-BINDING PROTEIN LNRL"/>
    <property type="match status" value="1"/>
</dbReference>
<dbReference type="PROSITE" id="PS50893">
    <property type="entry name" value="ABC_TRANSPORTER_2"/>
    <property type="match status" value="1"/>
</dbReference>
<dbReference type="InterPro" id="IPR003439">
    <property type="entry name" value="ABC_transporter-like_ATP-bd"/>
</dbReference>
<sequence>MPPAIAVTDLTRSFKGFVAVNRISFQVEPGEIFGFLGPNGAGKTTTVRMLCTLTRPDSGSARVAGHDIVREQDAVRRSIGIIFQDPSLDDRLTAVENLRFHAMIYRVPRADVKRRITAALEWMELTGRANDLVRNFSGGMKRRLEIGRGLLHAPNVLFLDEPTLGLDPQTRARIWERLQQIRRDRGTTLFLTTHYMDEAEFCDRIAIIDHGRIIALDTPAALKTRVKGDIIRLTTADNPKAVAEITTRYELTPVADSDRIHFEVADGAQFLPRLIRELSVPVLSVTLQPPTLDDVFLKLTGREIRDEQASDTEKLKTRIRRMGRAAR</sequence>
<dbReference type="GO" id="GO:0043215">
    <property type="term" value="P:daunorubicin transport"/>
    <property type="evidence" value="ECO:0007669"/>
    <property type="project" value="InterPro"/>
</dbReference>
<dbReference type="GO" id="GO:1900753">
    <property type="term" value="P:doxorubicin transport"/>
    <property type="evidence" value="ECO:0007669"/>
    <property type="project" value="InterPro"/>
</dbReference>
<comment type="similarity">
    <text evidence="8">Belongs to the ABC transporter superfamily. Drug exporter-1 (DrugE1) (TC 3.A.1.105) family.</text>
</comment>
<dbReference type="InterPro" id="IPR005894">
    <property type="entry name" value="DrrA"/>
</dbReference>
<keyword evidence="4" id="KW-0547">Nucleotide-binding</keyword>
<dbReference type="NCBIfam" id="TIGR01188">
    <property type="entry name" value="drrA"/>
    <property type="match status" value="1"/>
</dbReference>
<keyword evidence="2" id="KW-0813">Transport</keyword>
<dbReference type="InterPro" id="IPR003593">
    <property type="entry name" value="AAA+_ATPase"/>
</dbReference>
<keyword evidence="3" id="KW-1003">Cell membrane</keyword>
<evidence type="ECO:0000256" key="5">
    <source>
        <dbReference type="ARBA" id="ARBA00022840"/>
    </source>
</evidence>
<feature type="domain" description="ABC transporter" evidence="9">
    <location>
        <begin position="5"/>
        <end position="235"/>
    </location>
</feature>
<dbReference type="GO" id="GO:0005886">
    <property type="term" value="C:plasma membrane"/>
    <property type="evidence" value="ECO:0007669"/>
    <property type="project" value="UniProtKB-SubCell"/>
</dbReference>
<gene>
    <name evidence="10" type="ORF">ENS41_02465</name>
</gene>
<evidence type="ECO:0000256" key="8">
    <source>
        <dbReference type="ARBA" id="ARBA00049985"/>
    </source>
</evidence>
<dbReference type="AlphaFoldDB" id="A0A7C4GFZ0"/>
<dbReference type="PROSITE" id="PS00211">
    <property type="entry name" value="ABC_TRANSPORTER_1"/>
    <property type="match status" value="1"/>
</dbReference>
<evidence type="ECO:0000256" key="2">
    <source>
        <dbReference type="ARBA" id="ARBA00022448"/>
    </source>
</evidence>